<feature type="domain" description="Ribosome maturation factor RimM PRC barrel" evidence="6">
    <location>
        <begin position="97"/>
        <end position="158"/>
    </location>
</feature>
<dbReference type="GO" id="GO:0005840">
    <property type="term" value="C:ribosome"/>
    <property type="evidence" value="ECO:0007669"/>
    <property type="project" value="InterPro"/>
</dbReference>
<keyword evidence="2" id="KW-0690">Ribosome biogenesis</keyword>
<dbReference type="GO" id="GO:0043022">
    <property type="term" value="F:ribosome binding"/>
    <property type="evidence" value="ECO:0007669"/>
    <property type="project" value="InterPro"/>
</dbReference>
<dbReference type="InterPro" id="IPR009000">
    <property type="entry name" value="Transl_B-barrel_sf"/>
</dbReference>
<evidence type="ECO:0000259" key="6">
    <source>
        <dbReference type="Pfam" id="PF24986"/>
    </source>
</evidence>
<evidence type="ECO:0000256" key="4">
    <source>
        <dbReference type="ARBA" id="ARBA00023186"/>
    </source>
</evidence>
<protein>
    <submittedName>
        <fullName evidence="7">Uncharacterized protein</fullName>
    </submittedName>
</protein>
<dbReference type="GO" id="GO:0006364">
    <property type="term" value="P:rRNA processing"/>
    <property type="evidence" value="ECO:0007669"/>
    <property type="project" value="UniProtKB-KW"/>
</dbReference>
<dbReference type="SUPFAM" id="SSF50346">
    <property type="entry name" value="PRC-barrel domain"/>
    <property type="match status" value="1"/>
</dbReference>
<proteinExistence type="inferred from homology"/>
<sequence>MDWIPVGKLARTHGLKGELKFYPHDPEGFEFAGGQTVRLAAAKKKLKVQSIRGANVPFIIKLEGIDDIESAKPLTGEEVLANREDFQSLPEGEYYRFEIEGLEVFDEEGHPCGIIEDIIPTGSNDVYVVRNGDLEWMLPMIDSVVKSIDLEQGKLVFHRIEGLFEDTPV</sequence>
<keyword evidence="3" id="KW-0698">rRNA processing</keyword>
<dbReference type="PANTHER" id="PTHR33692">
    <property type="entry name" value="RIBOSOME MATURATION FACTOR RIMM"/>
    <property type="match status" value="1"/>
</dbReference>
<keyword evidence="1" id="KW-0963">Cytoplasm</keyword>
<name>A0A382IM69_9ZZZZ</name>
<dbReference type="HAMAP" id="MF_00014">
    <property type="entry name" value="Ribosome_mat_RimM"/>
    <property type="match status" value="1"/>
</dbReference>
<organism evidence="7">
    <name type="scientific">marine metagenome</name>
    <dbReference type="NCBI Taxonomy" id="408172"/>
    <lineage>
        <taxon>unclassified sequences</taxon>
        <taxon>metagenomes</taxon>
        <taxon>ecological metagenomes</taxon>
    </lineage>
</organism>
<dbReference type="PANTHER" id="PTHR33692:SF1">
    <property type="entry name" value="RIBOSOME MATURATION FACTOR RIMM"/>
    <property type="match status" value="1"/>
</dbReference>
<dbReference type="Pfam" id="PF24986">
    <property type="entry name" value="PRC_RimM"/>
    <property type="match status" value="1"/>
</dbReference>
<dbReference type="AlphaFoldDB" id="A0A382IM69"/>
<dbReference type="InterPro" id="IPR002676">
    <property type="entry name" value="RimM_N"/>
</dbReference>
<dbReference type="Gene3D" id="2.40.30.60">
    <property type="entry name" value="RimM"/>
    <property type="match status" value="1"/>
</dbReference>
<accession>A0A382IM69</accession>
<dbReference type="InterPro" id="IPR011033">
    <property type="entry name" value="PRC_barrel-like_sf"/>
</dbReference>
<reference evidence="7" key="1">
    <citation type="submission" date="2018-05" db="EMBL/GenBank/DDBJ databases">
        <authorList>
            <person name="Lanie J.A."/>
            <person name="Ng W.-L."/>
            <person name="Kazmierczak K.M."/>
            <person name="Andrzejewski T.M."/>
            <person name="Davidsen T.M."/>
            <person name="Wayne K.J."/>
            <person name="Tettelin H."/>
            <person name="Glass J.I."/>
            <person name="Rusch D."/>
            <person name="Podicherti R."/>
            <person name="Tsui H.-C.T."/>
            <person name="Winkler M.E."/>
        </authorList>
    </citation>
    <scope>NUCLEOTIDE SEQUENCE</scope>
</reference>
<keyword evidence="4" id="KW-0143">Chaperone</keyword>
<evidence type="ECO:0000313" key="7">
    <source>
        <dbReference type="EMBL" id="SVC00359.1"/>
    </source>
</evidence>
<feature type="domain" description="RimM N-terminal" evidence="5">
    <location>
        <begin position="6"/>
        <end position="85"/>
    </location>
</feature>
<dbReference type="NCBIfam" id="TIGR02273">
    <property type="entry name" value="16S_RimM"/>
    <property type="match status" value="1"/>
</dbReference>
<evidence type="ECO:0000259" key="5">
    <source>
        <dbReference type="Pfam" id="PF01782"/>
    </source>
</evidence>
<evidence type="ECO:0000256" key="3">
    <source>
        <dbReference type="ARBA" id="ARBA00022552"/>
    </source>
</evidence>
<evidence type="ECO:0000256" key="1">
    <source>
        <dbReference type="ARBA" id="ARBA00022490"/>
    </source>
</evidence>
<dbReference type="Gene3D" id="2.30.30.240">
    <property type="entry name" value="PRC-barrel domain"/>
    <property type="match status" value="1"/>
</dbReference>
<dbReference type="InterPro" id="IPR036976">
    <property type="entry name" value="RimM_N_sf"/>
</dbReference>
<dbReference type="SUPFAM" id="SSF50447">
    <property type="entry name" value="Translation proteins"/>
    <property type="match status" value="1"/>
</dbReference>
<dbReference type="EMBL" id="UINC01068067">
    <property type="protein sequence ID" value="SVC00359.1"/>
    <property type="molecule type" value="Genomic_DNA"/>
</dbReference>
<evidence type="ECO:0000256" key="2">
    <source>
        <dbReference type="ARBA" id="ARBA00022517"/>
    </source>
</evidence>
<dbReference type="InterPro" id="IPR056792">
    <property type="entry name" value="PRC_RimM"/>
</dbReference>
<dbReference type="Pfam" id="PF01782">
    <property type="entry name" value="RimM"/>
    <property type="match status" value="1"/>
</dbReference>
<dbReference type="InterPro" id="IPR011961">
    <property type="entry name" value="RimM"/>
</dbReference>
<gene>
    <name evidence="7" type="ORF">METZ01_LOCUS253213</name>
</gene>